<dbReference type="Proteomes" id="UP000232533">
    <property type="component" value="Unassembled WGS sequence"/>
</dbReference>
<keyword evidence="1" id="KW-0472">Membrane</keyword>
<keyword evidence="1" id="KW-1133">Transmembrane helix</keyword>
<proteinExistence type="predicted"/>
<dbReference type="AlphaFoldDB" id="A0A2N0TNE0"/>
<name>A0A2N0TNE0_9FLAO</name>
<comment type="caution">
    <text evidence="3">The sequence shown here is derived from an EMBL/GenBank/DDBJ whole genome shotgun (WGS) entry which is preliminary data.</text>
</comment>
<evidence type="ECO:0008006" key="6">
    <source>
        <dbReference type="Google" id="ProtNLM"/>
    </source>
</evidence>
<protein>
    <recommendedName>
        <fullName evidence="6">Transmembrane protein</fullName>
    </recommendedName>
</protein>
<organism evidence="3 5">
    <name type="scientific">Salegentibacter salarius</name>
    <dbReference type="NCBI Taxonomy" id="435906"/>
    <lineage>
        <taxon>Bacteria</taxon>
        <taxon>Pseudomonadati</taxon>
        <taxon>Bacteroidota</taxon>
        <taxon>Flavobacteriia</taxon>
        <taxon>Flavobacteriales</taxon>
        <taxon>Flavobacteriaceae</taxon>
        <taxon>Salegentibacter</taxon>
    </lineage>
</organism>
<dbReference type="EMBL" id="MJBR01000049">
    <property type="protein sequence ID" value="OEY71481.1"/>
    <property type="molecule type" value="Genomic_DNA"/>
</dbReference>
<keyword evidence="1" id="KW-0812">Transmembrane</keyword>
<dbReference type="Proteomes" id="UP000176009">
    <property type="component" value="Unassembled WGS sequence"/>
</dbReference>
<dbReference type="EMBL" id="LKTR01000054">
    <property type="protein sequence ID" value="PKD16271.1"/>
    <property type="molecule type" value="Genomic_DNA"/>
</dbReference>
<keyword evidence="4" id="KW-1185">Reference proteome</keyword>
<evidence type="ECO:0000313" key="5">
    <source>
        <dbReference type="Proteomes" id="UP000232533"/>
    </source>
</evidence>
<accession>A0A2N0TNE0</accession>
<evidence type="ECO:0000313" key="3">
    <source>
        <dbReference type="EMBL" id="PKD16271.1"/>
    </source>
</evidence>
<sequence>MHHNVPYKNSAAIADDDFPQENQTQQVRTDFRFEINLSIVFIHCCALAFIQLINTFVLNFL</sequence>
<reference evidence="3 5" key="1">
    <citation type="submission" date="2015-10" db="EMBL/GenBank/DDBJ databases">
        <title>Draft genome sequence of Salegentibacter salinarum KCTC 12975.</title>
        <authorList>
            <person name="Lin W."/>
            <person name="Zheng Q."/>
        </authorList>
    </citation>
    <scope>NUCLEOTIDE SEQUENCE [LARGE SCALE GENOMIC DNA]</scope>
    <source>
        <strain evidence="3 5">KCTC 12974</strain>
    </source>
</reference>
<evidence type="ECO:0000256" key="1">
    <source>
        <dbReference type="SAM" id="Phobius"/>
    </source>
</evidence>
<evidence type="ECO:0000313" key="4">
    <source>
        <dbReference type="Proteomes" id="UP000176009"/>
    </source>
</evidence>
<gene>
    <name evidence="3" type="ORF">APR40_04945</name>
    <name evidence="2" type="ORF">BHS39_04945</name>
</gene>
<feature type="transmembrane region" description="Helical" evidence="1">
    <location>
        <begin position="35"/>
        <end position="58"/>
    </location>
</feature>
<reference evidence="2 4" key="2">
    <citation type="submission" date="2016-09" db="EMBL/GenBank/DDBJ databases">
        <title>Genome Sequence of Salegentibacter salarius,Isolated from a Marine Solar Saltern of the Yellow Sea in South Korea.</title>
        <authorList>
            <person name="Zheng Q."/>
            <person name="Liu Y."/>
        </authorList>
    </citation>
    <scope>NUCLEOTIDE SEQUENCE [LARGE SCALE GENOMIC DNA]</scope>
    <source>
        <strain evidence="2 4">KCTC 12974</strain>
    </source>
</reference>
<evidence type="ECO:0000313" key="2">
    <source>
        <dbReference type="EMBL" id="OEY71481.1"/>
    </source>
</evidence>